<dbReference type="AlphaFoldDB" id="A0A1H0SV42"/>
<dbReference type="STRING" id="91360.SAMN05660330_02823"/>
<dbReference type="SUPFAM" id="SSF52540">
    <property type="entry name" value="P-loop containing nucleoside triphosphate hydrolases"/>
    <property type="match status" value="1"/>
</dbReference>
<evidence type="ECO:0000259" key="6">
    <source>
        <dbReference type="PROSITE" id="PS50045"/>
    </source>
</evidence>
<dbReference type="CDD" id="cd00009">
    <property type="entry name" value="AAA"/>
    <property type="match status" value="1"/>
</dbReference>
<sequence length="543" mass="60579">MFVKDPESITAIDISDGQLYPVLSSLDIGILMTNAKGEITFYNPMHAQLDGLAPGDVLGKKITDVYHLDEESSLVMRCLRTGRPIVECPILYKARDGQIVDSITSVYPLVRNGETAGVIAFVKEYRRVEDTVDDDDRKVSQISFVGDTDFCLEDIVGKNPSMLDVLNRTRMAAQTDSPVLIYGETGTGKELIAQSIHNLSGRKNGRFIAINCAAIPETLLEGILFGTKRGAFTGAIDKAGLFERANGGTLFLDEVNSMTKEVQPKLLRAIQEKKVSRIGSHRELKLDLKIISSINNTIEDTIETGEVRRDLLYRLSVVYISIPPLRVRMDDIPLLVGHFLEKYNRRMGRNVVGLSSEVKRLFEHHNWPGNVRELENIIEGALNMVGQGRMIEKWHLMSGFGVFAGDHGRTRSEPVQRAMTPRKNIARENWTVLPATFPGREDAYGDEAETQKIMDALSDADGNISDASVIMGVSRQTFYRRLKALNIKLPQKTGSRQRQLIISNLQRHGGNVTRAAKAMGISRQLLAYRMKKMKIDRSFGDDG</sequence>
<dbReference type="Gene3D" id="1.10.10.60">
    <property type="entry name" value="Homeodomain-like"/>
    <property type="match status" value="2"/>
</dbReference>
<dbReference type="Gene3D" id="1.10.8.60">
    <property type="match status" value="1"/>
</dbReference>
<dbReference type="Gene3D" id="3.40.50.300">
    <property type="entry name" value="P-loop containing nucleotide triphosphate hydrolases"/>
    <property type="match status" value="1"/>
</dbReference>
<dbReference type="PROSITE" id="PS50112">
    <property type="entry name" value="PAS"/>
    <property type="match status" value="1"/>
</dbReference>
<dbReference type="FunFam" id="3.40.50.300:FF:000006">
    <property type="entry name" value="DNA-binding transcriptional regulator NtrC"/>
    <property type="match status" value="1"/>
</dbReference>
<dbReference type="Pfam" id="PF02954">
    <property type="entry name" value="HTH_8"/>
    <property type="match status" value="2"/>
</dbReference>
<evidence type="ECO:0000313" key="8">
    <source>
        <dbReference type="EMBL" id="SDP45138.1"/>
    </source>
</evidence>
<dbReference type="InterPro" id="IPR025662">
    <property type="entry name" value="Sigma_54_int_dom_ATP-bd_1"/>
</dbReference>
<keyword evidence="2" id="KW-0067">ATP-binding</keyword>
<evidence type="ECO:0000256" key="5">
    <source>
        <dbReference type="ARBA" id="ARBA00023163"/>
    </source>
</evidence>
<dbReference type="SUPFAM" id="SSF55785">
    <property type="entry name" value="PYP-like sensor domain (PAS domain)"/>
    <property type="match status" value="1"/>
</dbReference>
<dbReference type="GO" id="GO:0006355">
    <property type="term" value="P:regulation of DNA-templated transcription"/>
    <property type="evidence" value="ECO:0007669"/>
    <property type="project" value="InterPro"/>
</dbReference>
<keyword evidence="9" id="KW-1185">Reference proteome</keyword>
<proteinExistence type="predicted"/>
<dbReference type="InterPro" id="IPR025943">
    <property type="entry name" value="Sigma_54_int_dom_ATP-bd_2"/>
</dbReference>
<dbReference type="PROSITE" id="PS00688">
    <property type="entry name" value="SIGMA54_INTERACT_3"/>
    <property type="match status" value="1"/>
</dbReference>
<keyword evidence="5" id="KW-0804">Transcription</keyword>
<dbReference type="InterPro" id="IPR035965">
    <property type="entry name" value="PAS-like_dom_sf"/>
</dbReference>
<dbReference type="PANTHER" id="PTHR32071:SF74">
    <property type="entry name" value="TRANSCRIPTIONAL ACTIVATOR ROCR"/>
    <property type="match status" value="1"/>
</dbReference>
<dbReference type="RefSeq" id="WP_092223911.1">
    <property type="nucleotide sequence ID" value="NZ_FNJI01000020.1"/>
</dbReference>
<dbReference type="InterPro" id="IPR002197">
    <property type="entry name" value="HTH_Fis"/>
</dbReference>
<dbReference type="OrthoDB" id="9803970at2"/>
<evidence type="ECO:0000256" key="1">
    <source>
        <dbReference type="ARBA" id="ARBA00022741"/>
    </source>
</evidence>
<dbReference type="InterPro" id="IPR058031">
    <property type="entry name" value="AAA_lid_NorR"/>
</dbReference>
<dbReference type="PANTHER" id="PTHR32071">
    <property type="entry name" value="TRANSCRIPTIONAL REGULATORY PROTEIN"/>
    <property type="match status" value="1"/>
</dbReference>
<dbReference type="Pfam" id="PF25601">
    <property type="entry name" value="AAA_lid_14"/>
    <property type="match status" value="1"/>
</dbReference>
<feature type="domain" description="PAS" evidence="7">
    <location>
        <begin position="15"/>
        <end position="74"/>
    </location>
</feature>
<protein>
    <submittedName>
        <fullName evidence="8">Arginine utilization regulatory protein</fullName>
    </submittedName>
</protein>
<dbReference type="InterPro" id="IPR009057">
    <property type="entry name" value="Homeodomain-like_sf"/>
</dbReference>
<dbReference type="PROSITE" id="PS00676">
    <property type="entry name" value="SIGMA54_INTERACT_2"/>
    <property type="match status" value="1"/>
</dbReference>
<keyword evidence="1" id="KW-0547">Nucleotide-binding</keyword>
<evidence type="ECO:0000256" key="4">
    <source>
        <dbReference type="ARBA" id="ARBA00023125"/>
    </source>
</evidence>
<name>A0A1H0SV42_9BACT</name>
<dbReference type="Pfam" id="PF00158">
    <property type="entry name" value="Sigma54_activat"/>
    <property type="match status" value="1"/>
</dbReference>
<keyword evidence="3" id="KW-0805">Transcription regulation</keyword>
<evidence type="ECO:0000259" key="7">
    <source>
        <dbReference type="PROSITE" id="PS50112"/>
    </source>
</evidence>
<evidence type="ECO:0000256" key="2">
    <source>
        <dbReference type="ARBA" id="ARBA00022840"/>
    </source>
</evidence>
<dbReference type="InterPro" id="IPR002078">
    <property type="entry name" value="Sigma_54_int"/>
</dbReference>
<dbReference type="PROSITE" id="PS50045">
    <property type="entry name" value="SIGMA54_INTERACT_4"/>
    <property type="match status" value="1"/>
</dbReference>
<dbReference type="InterPro" id="IPR025944">
    <property type="entry name" value="Sigma_54_int_dom_CS"/>
</dbReference>
<dbReference type="InterPro" id="IPR027417">
    <property type="entry name" value="P-loop_NTPase"/>
</dbReference>
<dbReference type="PROSITE" id="PS00675">
    <property type="entry name" value="SIGMA54_INTERACT_1"/>
    <property type="match status" value="1"/>
</dbReference>
<organism evidence="8 9">
    <name type="scientific">Desulforhopalus singaporensis</name>
    <dbReference type="NCBI Taxonomy" id="91360"/>
    <lineage>
        <taxon>Bacteria</taxon>
        <taxon>Pseudomonadati</taxon>
        <taxon>Thermodesulfobacteriota</taxon>
        <taxon>Desulfobulbia</taxon>
        <taxon>Desulfobulbales</taxon>
        <taxon>Desulfocapsaceae</taxon>
        <taxon>Desulforhopalus</taxon>
    </lineage>
</organism>
<evidence type="ECO:0000313" key="9">
    <source>
        <dbReference type="Proteomes" id="UP000199073"/>
    </source>
</evidence>
<dbReference type="SMART" id="SM00091">
    <property type="entry name" value="PAS"/>
    <property type="match status" value="1"/>
</dbReference>
<reference evidence="8 9" key="1">
    <citation type="submission" date="2016-10" db="EMBL/GenBank/DDBJ databases">
        <authorList>
            <person name="de Groot N.N."/>
        </authorList>
    </citation>
    <scope>NUCLEOTIDE SEQUENCE [LARGE SCALE GENOMIC DNA]</scope>
    <source>
        <strain evidence="8 9">DSM 12130</strain>
    </source>
</reference>
<dbReference type="NCBIfam" id="TIGR00229">
    <property type="entry name" value="sensory_box"/>
    <property type="match status" value="1"/>
</dbReference>
<keyword evidence="4" id="KW-0238">DNA-binding</keyword>
<dbReference type="GO" id="GO:0005524">
    <property type="term" value="F:ATP binding"/>
    <property type="evidence" value="ECO:0007669"/>
    <property type="project" value="UniProtKB-KW"/>
</dbReference>
<dbReference type="PRINTS" id="PR01590">
    <property type="entry name" value="HTHFIS"/>
</dbReference>
<dbReference type="EMBL" id="FNJI01000020">
    <property type="protein sequence ID" value="SDP45138.1"/>
    <property type="molecule type" value="Genomic_DNA"/>
</dbReference>
<feature type="domain" description="Sigma-54 factor interaction" evidence="6">
    <location>
        <begin position="155"/>
        <end position="383"/>
    </location>
</feature>
<dbReference type="SUPFAM" id="SSF46689">
    <property type="entry name" value="Homeodomain-like"/>
    <property type="match status" value="2"/>
</dbReference>
<gene>
    <name evidence="8" type="ORF">SAMN05660330_02823</name>
</gene>
<dbReference type="InterPro" id="IPR003593">
    <property type="entry name" value="AAA+_ATPase"/>
</dbReference>
<dbReference type="Gene3D" id="3.30.450.20">
    <property type="entry name" value="PAS domain"/>
    <property type="match status" value="1"/>
</dbReference>
<dbReference type="GO" id="GO:0043565">
    <property type="term" value="F:sequence-specific DNA binding"/>
    <property type="evidence" value="ECO:0007669"/>
    <property type="project" value="InterPro"/>
</dbReference>
<dbReference type="CDD" id="cd00130">
    <property type="entry name" value="PAS"/>
    <property type="match status" value="1"/>
</dbReference>
<accession>A0A1H0SV42</accession>
<dbReference type="Pfam" id="PF13426">
    <property type="entry name" value="PAS_9"/>
    <property type="match status" value="1"/>
</dbReference>
<dbReference type="InterPro" id="IPR000014">
    <property type="entry name" value="PAS"/>
</dbReference>
<dbReference type="Proteomes" id="UP000199073">
    <property type="component" value="Unassembled WGS sequence"/>
</dbReference>
<evidence type="ECO:0000256" key="3">
    <source>
        <dbReference type="ARBA" id="ARBA00023015"/>
    </source>
</evidence>
<dbReference type="SMART" id="SM00382">
    <property type="entry name" value="AAA"/>
    <property type="match status" value="1"/>
</dbReference>